<name>A0A0C1YP07_9CYAN</name>
<organism evidence="1">
    <name type="scientific">Lyngbya confervoides BDU141951</name>
    <dbReference type="NCBI Taxonomy" id="1574623"/>
    <lineage>
        <taxon>Bacteria</taxon>
        <taxon>Bacillati</taxon>
        <taxon>Cyanobacteriota</taxon>
        <taxon>Cyanophyceae</taxon>
        <taxon>Oscillatoriophycideae</taxon>
        <taxon>Oscillatoriales</taxon>
        <taxon>Microcoleaceae</taxon>
        <taxon>Lyngbya</taxon>
    </lineage>
</organism>
<sequence length="447" mass="50035">MAHNTAVMTAVESLNYRVTVGDVAAQSGLELAVAQQGLNALAADTQAHLQVSDAGEIAYEFPKSFRAILRNKYWRLRLQETWERIWGVLFYLIRISFGILLILSILVIVAAIIILVIAAQSASQKDDDRGGGGGFGGGMVFLPRFWMGDLFWLFHYDPYYSRRSTTRRASRPNRQGRSDDEMNFLEAVFSFLFGDGDPNADLEERRWREVGAVIQNNGGAIAAEQAVPYLDDLGKGWAQEDEDYILPVLTRFNGVPEVSPKGEIIYHFPELQVTAKERGRISVPAYLKETPQKFSEAKLGQLSGAIALGIFNFLGAIVLGFMLQDQALVAEIGGFIGFVNAIYWLILAYGTGFLAIPAIRYFWVKRKNSRIEHRNEQRQERALALNAAGPELDEKIAFAQQFAAQTVVSADDLAYTTAKELTEQEYEQREKLDAEWQKRLDASDDVT</sequence>
<accession>A0A0C1YP07</accession>
<dbReference type="PANTHER" id="PTHR47380:SF4">
    <property type="entry name" value="OS02G0533000 PROTEIN"/>
    <property type="match status" value="1"/>
</dbReference>
<dbReference type="PANTHER" id="PTHR47380">
    <property type="entry name" value="OS02G0533000 PROTEIN"/>
    <property type="match status" value="1"/>
</dbReference>
<comment type="caution">
    <text evidence="1">The sequence shown here is derived from an EMBL/GenBank/DDBJ whole genome shotgun (WGS) entry which is preliminary data.</text>
</comment>
<dbReference type="AlphaFoldDB" id="A0A0C1YP07"/>
<reference evidence="1" key="2">
    <citation type="journal article" date="2015" name="Genome Announc.">
        <title>Draft Genome Sequence of Filamentous Marine Cyanobacterium Lyngbya confervoides Strain BDU141951.</title>
        <authorList>
            <person name="Chandrababunaidu M.M."/>
            <person name="Sen D."/>
            <person name="Tripathy S."/>
        </authorList>
    </citation>
    <scope>NUCLEOTIDE SEQUENCE</scope>
    <source>
        <strain evidence="1">BDU141951</strain>
    </source>
</reference>
<gene>
    <name evidence="1" type="ORF">QQ91_001680</name>
</gene>
<reference evidence="1" key="1">
    <citation type="submission" date="2014-11" db="EMBL/GenBank/DDBJ databases">
        <authorList>
            <person name="Malar M.C."/>
            <person name="Sen D."/>
            <person name="Tripathy S."/>
        </authorList>
    </citation>
    <scope>NUCLEOTIDE SEQUENCE</scope>
    <source>
        <strain evidence="1">BDU141951</strain>
    </source>
</reference>
<proteinExistence type="predicted"/>
<dbReference type="InterPro" id="IPR044200">
    <property type="entry name" value="At5g03900-like"/>
</dbReference>
<dbReference type="EMBL" id="JTHE02000002">
    <property type="protein sequence ID" value="NEV65822.1"/>
    <property type="molecule type" value="Genomic_DNA"/>
</dbReference>
<reference evidence="1" key="3">
    <citation type="submission" date="2020-02" db="EMBL/GenBank/DDBJ databases">
        <authorList>
            <person name="Sarangi A.N."/>
            <person name="Ghosh S."/>
            <person name="Mukherjee M."/>
            <person name="Tripathy S."/>
        </authorList>
    </citation>
    <scope>NUCLEOTIDE SEQUENCE</scope>
    <source>
        <strain evidence="1">BDU141951</strain>
    </source>
</reference>
<protein>
    <submittedName>
        <fullName evidence="1">Uncharacterized protein</fullName>
    </submittedName>
</protein>
<evidence type="ECO:0000313" key="1">
    <source>
        <dbReference type="EMBL" id="NEV65822.1"/>
    </source>
</evidence>